<evidence type="ECO:0000313" key="2">
    <source>
        <dbReference type="Proteomes" id="UP000789860"/>
    </source>
</evidence>
<evidence type="ECO:0000313" key="1">
    <source>
        <dbReference type="EMBL" id="CAG8470355.1"/>
    </source>
</evidence>
<organism evidence="1 2">
    <name type="scientific">Scutellospora calospora</name>
    <dbReference type="NCBI Taxonomy" id="85575"/>
    <lineage>
        <taxon>Eukaryota</taxon>
        <taxon>Fungi</taxon>
        <taxon>Fungi incertae sedis</taxon>
        <taxon>Mucoromycota</taxon>
        <taxon>Glomeromycotina</taxon>
        <taxon>Glomeromycetes</taxon>
        <taxon>Diversisporales</taxon>
        <taxon>Gigasporaceae</taxon>
        <taxon>Scutellospora</taxon>
    </lineage>
</organism>
<keyword evidence="2" id="KW-1185">Reference proteome</keyword>
<proteinExistence type="predicted"/>
<reference evidence="1" key="1">
    <citation type="submission" date="2021-06" db="EMBL/GenBank/DDBJ databases">
        <authorList>
            <person name="Kallberg Y."/>
            <person name="Tangrot J."/>
            <person name="Rosling A."/>
        </authorList>
    </citation>
    <scope>NUCLEOTIDE SEQUENCE</scope>
    <source>
        <strain evidence="1">AU212A</strain>
    </source>
</reference>
<protein>
    <submittedName>
        <fullName evidence="1">1557_t:CDS:1</fullName>
    </submittedName>
</protein>
<dbReference type="EMBL" id="CAJVPM010001622">
    <property type="protein sequence ID" value="CAG8470355.1"/>
    <property type="molecule type" value="Genomic_DNA"/>
</dbReference>
<sequence>MDCHSNSTSETIRKNKLLIYSRQMQFDDDDEEFCSHVNIYNEHRGHLERDRRARTDLDTEILDLYDPIQEKTSQNSTKQSIFSSTSISKSIEIWFSFYRFVEVLFISDLQQN</sequence>
<name>A0ACA9KFK6_9GLOM</name>
<dbReference type="Proteomes" id="UP000789860">
    <property type="component" value="Unassembled WGS sequence"/>
</dbReference>
<gene>
    <name evidence="1" type="ORF">SCALOS_LOCUS2000</name>
</gene>
<comment type="caution">
    <text evidence="1">The sequence shown here is derived from an EMBL/GenBank/DDBJ whole genome shotgun (WGS) entry which is preliminary data.</text>
</comment>
<accession>A0ACA9KFK6</accession>